<keyword evidence="1" id="KW-1133">Transmembrane helix</keyword>
<comment type="caution">
    <text evidence="2">The sequence shown here is derived from an EMBL/GenBank/DDBJ whole genome shotgun (WGS) entry which is preliminary data.</text>
</comment>
<dbReference type="EMBL" id="LAZR01000605">
    <property type="protein sequence ID" value="KKN62995.1"/>
    <property type="molecule type" value="Genomic_DNA"/>
</dbReference>
<gene>
    <name evidence="2" type="ORF">LCGC14_0506350</name>
</gene>
<name>A0A0F9S2F9_9ZZZZ</name>
<protein>
    <submittedName>
        <fullName evidence="2">Uncharacterized protein</fullName>
    </submittedName>
</protein>
<keyword evidence="1" id="KW-0812">Transmembrane</keyword>
<reference evidence="2" key="1">
    <citation type="journal article" date="2015" name="Nature">
        <title>Complex archaea that bridge the gap between prokaryotes and eukaryotes.</title>
        <authorList>
            <person name="Spang A."/>
            <person name="Saw J.H."/>
            <person name="Jorgensen S.L."/>
            <person name="Zaremba-Niedzwiedzka K."/>
            <person name="Martijn J."/>
            <person name="Lind A.E."/>
            <person name="van Eijk R."/>
            <person name="Schleper C."/>
            <person name="Guy L."/>
            <person name="Ettema T.J."/>
        </authorList>
    </citation>
    <scope>NUCLEOTIDE SEQUENCE</scope>
</reference>
<organism evidence="2">
    <name type="scientific">marine sediment metagenome</name>
    <dbReference type="NCBI Taxonomy" id="412755"/>
    <lineage>
        <taxon>unclassified sequences</taxon>
        <taxon>metagenomes</taxon>
        <taxon>ecological metagenomes</taxon>
    </lineage>
</organism>
<evidence type="ECO:0000313" key="2">
    <source>
        <dbReference type="EMBL" id="KKN62995.1"/>
    </source>
</evidence>
<accession>A0A0F9S2F9</accession>
<proteinExistence type="predicted"/>
<feature type="transmembrane region" description="Helical" evidence="1">
    <location>
        <begin position="21"/>
        <end position="39"/>
    </location>
</feature>
<keyword evidence="1" id="KW-0472">Membrane</keyword>
<sequence>MVTVSENNRRKNIEKKKKSLNLTRLEKFFLILLFVSPKFKFEPFFLNFLG</sequence>
<evidence type="ECO:0000256" key="1">
    <source>
        <dbReference type="SAM" id="Phobius"/>
    </source>
</evidence>
<dbReference type="AlphaFoldDB" id="A0A0F9S2F9"/>